<protein>
    <submittedName>
        <fullName evidence="3">Uncharacterized protein</fullName>
    </submittedName>
</protein>
<gene>
    <name evidence="3" type="ORF">MM35RIKEN_15760</name>
</gene>
<feature type="region of interest" description="Disordered" evidence="1">
    <location>
        <begin position="58"/>
        <end position="82"/>
    </location>
</feature>
<dbReference type="EMBL" id="AP023416">
    <property type="protein sequence ID" value="BCK79384.1"/>
    <property type="molecule type" value="Genomic_DNA"/>
</dbReference>
<keyword evidence="3" id="KW-0614">Plasmid</keyword>
<feature type="compositionally biased region" description="Low complexity" evidence="1">
    <location>
        <begin position="62"/>
        <end position="82"/>
    </location>
</feature>
<name>A0A810PUG4_9FIRM</name>
<evidence type="ECO:0000313" key="3">
    <source>
        <dbReference type="EMBL" id="BCK79384.1"/>
    </source>
</evidence>
<dbReference type="AlphaFoldDB" id="A0A810PUG4"/>
<sequence length="82" mass="9365">MQRHNPMFYAKKPLFWSGFFLYPIDIPMTSCYITSKLNYSYKNYSEVKQYGAEYRDTPKNIPGLRRGLQGPLPGAGPAPDGL</sequence>
<dbReference type="Proteomes" id="UP000681343">
    <property type="component" value="Plasmid pMM35_01"/>
</dbReference>
<organism evidence="3 4">
    <name type="scientific">Vescimonas fastidiosa</name>
    <dbReference type="NCBI Taxonomy" id="2714353"/>
    <lineage>
        <taxon>Bacteria</taxon>
        <taxon>Bacillati</taxon>
        <taxon>Bacillota</taxon>
        <taxon>Clostridia</taxon>
        <taxon>Eubacteriales</taxon>
        <taxon>Oscillospiraceae</taxon>
        <taxon>Vescimonas</taxon>
    </lineage>
</organism>
<keyword evidence="2" id="KW-0472">Membrane</keyword>
<keyword evidence="2" id="KW-1133">Transmembrane helix</keyword>
<keyword evidence="4" id="KW-1185">Reference proteome</keyword>
<evidence type="ECO:0000256" key="1">
    <source>
        <dbReference type="SAM" id="MobiDB-lite"/>
    </source>
</evidence>
<proteinExistence type="predicted"/>
<evidence type="ECO:0000313" key="4">
    <source>
        <dbReference type="Proteomes" id="UP000681343"/>
    </source>
</evidence>
<evidence type="ECO:0000256" key="2">
    <source>
        <dbReference type="SAM" id="Phobius"/>
    </source>
</evidence>
<reference evidence="3" key="1">
    <citation type="submission" date="2020-09" db="EMBL/GenBank/DDBJ databases">
        <title>New species isolated from human feces.</title>
        <authorList>
            <person name="Kitahara M."/>
            <person name="Shigeno Y."/>
            <person name="Shime M."/>
            <person name="Matsumoto Y."/>
            <person name="Nakamura S."/>
            <person name="Motooka D."/>
            <person name="Fukuoka S."/>
            <person name="Nishikawa H."/>
            <person name="Benno Y."/>
        </authorList>
    </citation>
    <scope>NUCLEOTIDE SEQUENCE</scope>
    <source>
        <strain evidence="3">MM35</strain>
        <plasmid evidence="3">pMM35_01</plasmid>
    </source>
</reference>
<accession>A0A810PUG4</accession>
<geneLocation type="plasmid" evidence="3 4">
    <name>pMM35_01</name>
</geneLocation>
<keyword evidence="2" id="KW-0812">Transmembrane</keyword>
<feature type="transmembrane region" description="Helical" evidence="2">
    <location>
        <begin position="14"/>
        <end position="33"/>
    </location>
</feature>
<dbReference type="KEGG" id="vfa:MM35RIKEN_15760"/>